<evidence type="ECO:0000256" key="1">
    <source>
        <dbReference type="ARBA" id="ARBA00022786"/>
    </source>
</evidence>
<feature type="compositionally biased region" description="Polar residues" evidence="2">
    <location>
        <begin position="1232"/>
        <end position="1246"/>
    </location>
</feature>
<evidence type="ECO:0000259" key="3">
    <source>
        <dbReference type="PROSITE" id="PS50181"/>
    </source>
</evidence>
<feature type="region of interest" description="Disordered" evidence="2">
    <location>
        <begin position="697"/>
        <end position="721"/>
    </location>
</feature>
<name>A0ABM0LX01_SACKO</name>
<dbReference type="InterPro" id="IPR032675">
    <property type="entry name" value="LRR_dom_sf"/>
</dbReference>
<feature type="region of interest" description="Disordered" evidence="2">
    <location>
        <begin position="1059"/>
        <end position="1082"/>
    </location>
</feature>
<dbReference type="SUPFAM" id="SSF52047">
    <property type="entry name" value="RNI-like"/>
    <property type="match status" value="1"/>
</dbReference>
<gene>
    <name evidence="5" type="primary">LOC102803243</name>
</gene>
<feature type="compositionally biased region" description="Polar residues" evidence="2">
    <location>
        <begin position="937"/>
        <end position="966"/>
    </location>
</feature>
<dbReference type="InterPro" id="IPR057207">
    <property type="entry name" value="FBXL15_LRR"/>
</dbReference>
<feature type="region of interest" description="Disordered" evidence="2">
    <location>
        <begin position="80"/>
        <end position="187"/>
    </location>
</feature>
<feature type="compositionally biased region" description="Polar residues" evidence="2">
    <location>
        <begin position="1214"/>
        <end position="1223"/>
    </location>
</feature>
<feature type="region of interest" description="Disordered" evidence="2">
    <location>
        <begin position="561"/>
        <end position="603"/>
    </location>
</feature>
<dbReference type="PROSITE" id="PS50181">
    <property type="entry name" value="FBOX"/>
    <property type="match status" value="1"/>
</dbReference>
<reference evidence="5" key="1">
    <citation type="submission" date="2025-08" db="UniProtKB">
        <authorList>
            <consortium name="RefSeq"/>
        </authorList>
    </citation>
    <scope>IDENTIFICATION</scope>
    <source>
        <tissue evidence="5">Testes</tissue>
    </source>
</reference>
<evidence type="ECO:0000313" key="4">
    <source>
        <dbReference type="Proteomes" id="UP000694865"/>
    </source>
</evidence>
<evidence type="ECO:0000256" key="2">
    <source>
        <dbReference type="SAM" id="MobiDB-lite"/>
    </source>
</evidence>
<dbReference type="RefSeq" id="XP_006812292.1">
    <property type="nucleotide sequence ID" value="XM_006812229.1"/>
</dbReference>
<dbReference type="PANTHER" id="PTHR13382">
    <property type="entry name" value="MITOCHONDRIAL ATP SYNTHASE COUPLING FACTOR B"/>
    <property type="match status" value="1"/>
</dbReference>
<proteinExistence type="predicted"/>
<feature type="compositionally biased region" description="Basic and acidic residues" evidence="2">
    <location>
        <begin position="1096"/>
        <end position="1111"/>
    </location>
</feature>
<sequence>MSTGAMANLSDEASNNFTAEYTADLRASMWKSVKEDRERLLFEMGEYNGSNINGSGDGSLDDFDLDTLRTRRTARQKVINLTADHSPTSDSGVDTAESRKRNDAIQGNNVLTDFHGNLRLPDKEVVAKDTPRTKQLKDLRSKRLAYFEKNNSSKPPQEGEKEKKTPRKKTPRSGFSVKNNSLGQNKKIETEVKQQCKNILHQPYNNSLEKNMTPDKLKRSNEVTIDNERSKTYLSFEKGADQLSEKAKADFGVVGTNERTKTDENDGSEYEALFEHSVDPVIDLRSLQIALKNGDEGLRKYLQEVGRKNYQDVEKSSPDTNGTVNGAHNALLKSPKVNSPRTLGEIPLHSRFDQRKSTHVPSSFASPATDERNLDCNFNLKTLEKHSPSEINSHQVGIDPAKQTTKVSKPTVTSSQLESYGLFSDLFSPPDDATLKLNNDYENANFEQNIHLAENGNSAEHSKFHALTADKDINLQASYKKSSKSSHNKKVGQVQISNEFDLDGDDEDYSDIELTTHVADFRPVSPLKEVKINAPLAVKESSFSNYASGMESLIDVEDEIKAPPKPAGVPSLELDPSTSSEDSDHVELIEFSKGRKKKKSHGKKQLKNDFDTFELANSLSDFTEVSVLPRKVNKTKQRVIDSELWLSLDSNMSEESGIGKYTHIDKSVLPKGPKTKPESATKKEFVEDANMEELVLSTHRPSSSEKTNLTRPLDVPNRLPHRDPMNKMYDDWLQDNTATEYFNIFLQGNSKNDDLNTSVPTKSYHLQESDVQVRQPTSRTGVSVEDFLTGIQLQKSTSSKGLKAGASVIQSTDEKKPFERGDMITKAASKIKEPTKLQSSQSKVETYKSLEKHFSDVEKKLAELGLEHLIKGSNNTTGAETSKSANIETVKICPECDAVNREHITWCLECGCVLIGIEPEPHPDIVKAISRNYATELQTPPLQKDSPQLIASNSNEDVRDTPNSVQRDMPDMKTNLPASPAFISAEPVSATESSPTFNTVNAKQVSKSTHNLTAYEKYLLHVSNQQEEKHLEMAQGTTGHPTYDAQNRVGVVSKIHPATAGSESVKEADSHFPRVSNGVKSDIPVNEVHPLFEKLLHDPRVQPKQSDDKKPRPSSAGPQKSVREIVQPRPSSSGTTQSKTRQYIEQDQYKRHWSRSSTAWDSYNKNELCTWSSMDTARKITPKPKPTSAKRFTSVSGKVGVAQKPKSTEIGDSKVQSSRPKSASTRRRTDDTSGNQSSRPNTSSGYRSVGDQREQLLQSPRGGHDVSLWQLLPDELLLTIFSYLSHKDLAACTQVCLLFNRICRDETLWKQITLEKKSLCNTWLEQIGKKHPVSLSFLQCQGDNITSSGLRSLFRSCSDSLQELNISGCSQGELTGDSVLLHVTRCPNLKSLDASWCNVTDNAVMAVVDSSHRLETMCLNGCQSITDEAVFALINKHSDSLEVLELFGCFNITANCIIILGSCCRNLDTLNLANCSKLTDACISQLALSLSNIEHLDLRGCKQIKDTCIRKIVRNCHKLRSLVLANCPLITDNALVEIATYLPTIRSLDLSGCKKISNTGVRSIAMSCHGLIHLDVSSTRINHKSVSTIACYCNKHLETLKLSFCSDITEASVIKLAKNCRKLCTLHLFECKSIHSIGHVRSLNPYLQVKPSSLIYDSGVF</sequence>
<dbReference type="InterPro" id="IPR036047">
    <property type="entry name" value="F-box-like_dom_sf"/>
</dbReference>
<dbReference type="GeneID" id="102803243"/>
<accession>A0ABM0LX01</accession>
<feature type="region of interest" description="Disordered" evidence="2">
    <location>
        <begin position="1096"/>
        <end position="1157"/>
    </location>
</feature>
<feature type="compositionally biased region" description="Basic and acidic residues" evidence="2">
    <location>
        <begin position="582"/>
        <end position="593"/>
    </location>
</feature>
<feature type="region of interest" description="Disordered" evidence="2">
    <location>
        <begin position="937"/>
        <end position="969"/>
    </location>
</feature>
<feature type="compositionally biased region" description="Polar residues" evidence="2">
    <location>
        <begin position="699"/>
        <end position="710"/>
    </location>
</feature>
<evidence type="ECO:0000313" key="5">
    <source>
        <dbReference type="RefSeq" id="XP_006812292.1"/>
    </source>
</evidence>
<dbReference type="SMART" id="SM00256">
    <property type="entry name" value="FBOX"/>
    <property type="match status" value="1"/>
</dbReference>
<feature type="compositionally biased region" description="Basic and acidic residues" evidence="2">
    <location>
        <begin position="120"/>
        <end position="141"/>
    </location>
</feature>
<keyword evidence="4" id="KW-1185">Reference proteome</keyword>
<dbReference type="SMART" id="SM00367">
    <property type="entry name" value="LRR_CC"/>
    <property type="match status" value="8"/>
</dbReference>
<dbReference type="InterPro" id="IPR001810">
    <property type="entry name" value="F-box_dom"/>
</dbReference>
<feature type="region of interest" description="Disordered" evidence="2">
    <location>
        <begin position="1178"/>
        <end position="1250"/>
    </location>
</feature>
<protein>
    <submittedName>
        <fullName evidence="5">Uncharacterized protein LOC102803243</fullName>
    </submittedName>
</protein>
<dbReference type="Pfam" id="PF12937">
    <property type="entry name" value="F-box-like"/>
    <property type="match status" value="1"/>
</dbReference>
<feature type="compositionally biased region" description="Polar residues" evidence="2">
    <location>
        <begin position="1129"/>
        <end position="1141"/>
    </location>
</feature>
<dbReference type="InterPro" id="IPR006553">
    <property type="entry name" value="Leu-rich_rpt_Cys-con_subtyp"/>
</dbReference>
<keyword evidence="1" id="KW-0833">Ubl conjugation pathway</keyword>
<dbReference type="InterPro" id="IPR050648">
    <property type="entry name" value="F-box_LRR-repeat"/>
</dbReference>
<feature type="domain" description="F-box" evidence="3">
    <location>
        <begin position="1266"/>
        <end position="1312"/>
    </location>
</feature>
<dbReference type="Pfam" id="PF25372">
    <property type="entry name" value="DUF7885"/>
    <property type="match status" value="2"/>
</dbReference>
<dbReference type="CDD" id="cd22139">
    <property type="entry name" value="F-box_unchar"/>
    <property type="match status" value="1"/>
</dbReference>
<dbReference type="SUPFAM" id="SSF81383">
    <property type="entry name" value="F-box domain"/>
    <property type="match status" value="1"/>
</dbReference>
<organism evidence="4 5">
    <name type="scientific">Saccoglossus kowalevskii</name>
    <name type="common">Acorn worm</name>
    <dbReference type="NCBI Taxonomy" id="10224"/>
    <lineage>
        <taxon>Eukaryota</taxon>
        <taxon>Metazoa</taxon>
        <taxon>Hemichordata</taxon>
        <taxon>Enteropneusta</taxon>
        <taxon>Harrimaniidae</taxon>
        <taxon>Saccoglossus</taxon>
    </lineage>
</organism>
<feature type="compositionally biased region" description="Basic residues" evidence="2">
    <location>
        <begin position="594"/>
        <end position="603"/>
    </location>
</feature>
<feature type="compositionally biased region" description="Polar residues" evidence="2">
    <location>
        <begin position="83"/>
        <end position="92"/>
    </location>
</feature>
<dbReference type="Gene3D" id="3.80.10.10">
    <property type="entry name" value="Ribonuclease Inhibitor"/>
    <property type="match status" value="2"/>
</dbReference>
<dbReference type="Proteomes" id="UP000694865">
    <property type="component" value="Unplaced"/>
</dbReference>